<comment type="caution">
    <text evidence="3">The sequence shown here is derived from an EMBL/GenBank/DDBJ whole genome shotgun (WGS) entry which is preliminary data.</text>
</comment>
<dbReference type="AlphaFoldDB" id="A0AAD9CFM4"/>
<dbReference type="PANTHER" id="PTHR33104:SF2">
    <property type="entry name" value="CXC3 LIKE CYSTEINE CLUSTER DOMAIN-CONTAINING PROTEIN"/>
    <property type="match status" value="1"/>
</dbReference>
<feature type="region of interest" description="Disordered" evidence="1">
    <location>
        <begin position="272"/>
        <end position="300"/>
    </location>
</feature>
<feature type="compositionally biased region" description="Acidic residues" evidence="1">
    <location>
        <begin position="291"/>
        <end position="300"/>
    </location>
</feature>
<dbReference type="Pfam" id="PF18804">
    <property type="entry name" value="CxC3"/>
    <property type="match status" value="1"/>
</dbReference>
<evidence type="ECO:0000313" key="3">
    <source>
        <dbReference type="EMBL" id="KAK1899866.1"/>
    </source>
</evidence>
<evidence type="ECO:0000259" key="2">
    <source>
        <dbReference type="Pfam" id="PF18804"/>
    </source>
</evidence>
<dbReference type="Proteomes" id="UP001228049">
    <property type="component" value="Unassembled WGS sequence"/>
</dbReference>
<organism evidence="3 4">
    <name type="scientific">Dissostichus eleginoides</name>
    <name type="common">Patagonian toothfish</name>
    <name type="synonym">Dissostichus amissus</name>
    <dbReference type="NCBI Taxonomy" id="100907"/>
    <lineage>
        <taxon>Eukaryota</taxon>
        <taxon>Metazoa</taxon>
        <taxon>Chordata</taxon>
        <taxon>Craniata</taxon>
        <taxon>Vertebrata</taxon>
        <taxon>Euteleostomi</taxon>
        <taxon>Actinopterygii</taxon>
        <taxon>Neopterygii</taxon>
        <taxon>Teleostei</taxon>
        <taxon>Neoteleostei</taxon>
        <taxon>Acanthomorphata</taxon>
        <taxon>Eupercaria</taxon>
        <taxon>Perciformes</taxon>
        <taxon>Notothenioidei</taxon>
        <taxon>Nototheniidae</taxon>
        <taxon>Dissostichus</taxon>
    </lineage>
</organism>
<dbReference type="GO" id="GO:0016874">
    <property type="term" value="F:ligase activity"/>
    <property type="evidence" value="ECO:0007669"/>
    <property type="project" value="UniProtKB-KW"/>
</dbReference>
<accession>A0AAD9CFM4</accession>
<proteinExistence type="predicted"/>
<evidence type="ECO:0000256" key="1">
    <source>
        <dbReference type="SAM" id="MobiDB-lite"/>
    </source>
</evidence>
<feature type="domain" description="CxC3 like cysteine cluster" evidence="2">
    <location>
        <begin position="7"/>
        <end position="78"/>
    </location>
</feature>
<name>A0AAD9CFM4_DISEL</name>
<keyword evidence="4" id="KW-1185">Reference proteome</keyword>
<sequence>MFIYLFQGRYDLHLPLYVCQTCQQQWTPDLKVLLKSGYWPASVSISTLYTLDLLSSFEELKVISPGFSRQAFAKLLEHRTKCGGRSGPVNGDALQRSFLEFSYASYEEDQLCCASGTSETLGTSEDILQAALQQSIEGLYLSVRQRKQSLYRQNDSSKVRHRLRRKLADDKKRLNQEILKYNLLVHDSARGIDVDAVEHSLSGGSIMSALWPWEVHGMANFTAKKKILDQVAKEDVDKGNGGLGCTLRRKQSESSERLQVVLQQYKTALGPDASFLQHEEESQSGLSSPDTSEDEEGNII</sequence>
<gene>
    <name evidence="3" type="ORF">KUDE01_000653</name>
</gene>
<keyword evidence="3" id="KW-0436">Ligase</keyword>
<dbReference type="PANTHER" id="PTHR33104">
    <property type="entry name" value="SI:DKEY-29D5.2"/>
    <property type="match status" value="1"/>
</dbReference>
<evidence type="ECO:0000313" key="4">
    <source>
        <dbReference type="Proteomes" id="UP001228049"/>
    </source>
</evidence>
<protein>
    <submittedName>
        <fullName evidence="3">Alanine--tRNA ligase chloroplastic/mitochondrial</fullName>
    </submittedName>
</protein>
<dbReference type="InterPro" id="IPR040564">
    <property type="entry name" value="CxC3-like"/>
</dbReference>
<reference evidence="3" key="1">
    <citation type="submission" date="2023-04" db="EMBL/GenBank/DDBJ databases">
        <title>Chromosome-level genome of Chaenocephalus aceratus.</title>
        <authorList>
            <person name="Park H."/>
        </authorList>
    </citation>
    <scope>NUCLEOTIDE SEQUENCE</scope>
    <source>
        <strain evidence="3">DE</strain>
        <tissue evidence="3">Muscle</tissue>
    </source>
</reference>
<dbReference type="EMBL" id="JASDAP010000007">
    <property type="protein sequence ID" value="KAK1899866.1"/>
    <property type="molecule type" value="Genomic_DNA"/>
</dbReference>